<organism evidence="9 11">
    <name type="scientific">Heyndrickxia ginsengihumi</name>
    <dbReference type="NCBI Taxonomy" id="363870"/>
    <lineage>
        <taxon>Bacteria</taxon>
        <taxon>Bacillati</taxon>
        <taxon>Bacillota</taxon>
        <taxon>Bacilli</taxon>
        <taxon>Bacillales</taxon>
        <taxon>Bacillaceae</taxon>
        <taxon>Heyndrickxia</taxon>
    </lineage>
</organism>
<name>A0A0A6XVE2_9BACI</name>
<evidence type="ECO:0000259" key="8">
    <source>
        <dbReference type="Pfam" id="PF09115"/>
    </source>
</evidence>
<dbReference type="InterPro" id="IPR027417">
    <property type="entry name" value="P-loop_NTPase"/>
</dbReference>
<evidence type="ECO:0000256" key="3">
    <source>
        <dbReference type="ARBA" id="ARBA00022679"/>
    </source>
</evidence>
<dbReference type="EMBL" id="JAAIWK010000027">
    <property type="protein sequence ID" value="NEY21173.1"/>
    <property type="molecule type" value="Genomic_DNA"/>
</dbReference>
<dbReference type="NCBIfam" id="NF005972">
    <property type="entry name" value="PRK08058.1"/>
    <property type="match status" value="1"/>
</dbReference>
<accession>A0A0A6XVE2</accession>
<keyword evidence="3 9" id="KW-0808">Transferase</keyword>
<dbReference type="Pfam" id="PF09115">
    <property type="entry name" value="DNApol3-delta_C"/>
    <property type="match status" value="1"/>
</dbReference>
<evidence type="ECO:0000256" key="1">
    <source>
        <dbReference type="ARBA" id="ARBA00012417"/>
    </source>
</evidence>
<evidence type="ECO:0000256" key="4">
    <source>
        <dbReference type="ARBA" id="ARBA00022695"/>
    </source>
</evidence>
<evidence type="ECO:0000313" key="12">
    <source>
        <dbReference type="Proteomes" id="UP000476934"/>
    </source>
</evidence>
<keyword evidence="6" id="KW-0239">DNA-directed DNA polymerase</keyword>
<dbReference type="GO" id="GO:0008408">
    <property type="term" value="F:3'-5' exonuclease activity"/>
    <property type="evidence" value="ECO:0007669"/>
    <property type="project" value="InterPro"/>
</dbReference>
<dbReference type="GO" id="GO:0003677">
    <property type="term" value="F:DNA binding"/>
    <property type="evidence" value="ECO:0007669"/>
    <property type="project" value="InterPro"/>
</dbReference>
<dbReference type="GO" id="GO:0009360">
    <property type="term" value="C:DNA polymerase III complex"/>
    <property type="evidence" value="ECO:0007669"/>
    <property type="project" value="InterPro"/>
</dbReference>
<dbReference type="OrthoDB" id="9810148at2"/>
<dbReference type="GO" id="GO:0006261">
    <property type="term" value="P:DNA-templated DNA replication"/>
    <property type="evidence" value="ECO:0007669"/>
    <property type="project" value="TreeGrafter"/>
</dbReference>
<dbReference type="GO" id="GO:0003887">
    <property type="term" value="F:DNA-directed DNA polymerase activity"/>
    <property type="evidence" value="ECO:0007669"/>
    <property type="project" value="UniProtKB-KW"/>
</dbReference>
<dbReference type="InterPro" id="IPR050238">
    <property type="entry name" value="DNA_Rep/Repair_Clamp_Loader"/>
</dbReference>
<keyword evidence="5" id="KW-0235">DNA replication</keyword>
<evidence type="ECO:0000256" key="2">
    <source>
        <dbReference type="ARBA" id="ARBA00014363"/>
    </source>
</evidence>
<reference evidence="9 11" key="1">
    <citation type="submission" date="2014-10" db="EMBL/GenBank/DDBJ databases">
        <title>Draft genome of phytase producing Bacillus ginsengihumi strain M2.11.</title>
        <authorList>
            <person name="Toymentseva A."/>
            <person name="Boulygina E.A."/>
            <person name="Kazakov S.V."/>
            <person name="Kayumov I."/>
            <person name="Suleimanova A.D."/>
            <person name="Mardanova A.M."/>
            <person name="Maria S.N."/>
            <person name="Sergey M.Y."/>
            <person name="Sharipova M.R."/>
        </authorList>
    </citation>
    <scope>NUCLEOTIDE SEQUENCE [LARGE SCALE GENOMIC DNA]</scope>
    <source>
        <strain evidence="9 11">M2.11</strain>
    </source>
</reference>
<dbReference type="STRING" id="363870.NG54_17300"/>
<reference evidence="10 12" key="3">
    <citation type="submission" date="2020-03" db="EMBL/GenBank/DDBJ databases">
        <title>Bacillus aquiflavi sp. nov., isolated from yellow water of strong flavor Chinese baijiu in Yibin region of China.</title>
        <authorList>
            <person name="Xie J."/>
        </authorList>
    </citation>
    <scope>NUCLEOTIDE SEQUENCE [LARGE SCALE GENOMIC DNA]</scope>
    <source>
        <strain evidence="10 12">Gsoil 114</strain>
    </source>
</reference>
<dbReference type="FunFam" id="3.40.50.300:FF:001255">
    <property type="entry name" value="DNA polymerase III subunit delta"/>
    <property type="match status" value="1"/>
</dbReference>
<gene>
    <name evidence="10" type="primary">holB</name>
    <name evidence="10" type="ORF">G4D61_14585</name>
    <name evidence="9" type="ORF">NG54_17300</name>
</gene>
<sequence length="335" mass="38065">MAVIWDELEKVQPIAATLLRNSIKRDRIAHAYLFEGSRGTGKRDAGLLFAKTLFCLNISTEGIPCEQCSNCIRINHGTHPDVHIVEPDGLSIKKEQIKQLQQEFTKTAVESKRKLYMIVHADKMSVSAANSLLKFLEEPNAETTAILLTEQIQQILPTILSRCQVVSFKPYPVTLLQEKLLENGVSAHVSLLLAHLTQNVEEALSLYQDEWFAQARKLVLKLYESLKKSSSYAMVMLQEDWFQHFKEKQQMDLGLDLLLFIYKDLLSVQLGKEDTLFYPDQQSHFYTDTLSLSPRSLAEKITIILEAKRKLSANMNPQLLMEQLVLNLQGGSAFV</sequence>
<keyword evidence="4 9" id="KW-0548">Nucleotidyltransferase</keyword>
<dbReference type="Proteomes" id="UP000476934">
    <property type="component" value="Unassembled WGS sequence"/>
</dbReference>
<evidence type="ECO:0000313" key="10">
    <source>
        <dbReference type="EMBL" id="NEY21173.1"/>
    </source>
</evidence>
<dbReference type="RefSeq" id="WP_025730365.1">
    <property type="nucleotide sequence ID" value="NZ_JAAIWK010000027.1"/>
</dbReference>
<dbReference type="PANTHER" id="PTHR11669">
    <property type="entry name" value="REPLICATION FACTOR C / DNA POLYMERASE III GAMMA-TAU SUBUNIT"/>
    <property type="match status" value="1"/>
</dbReference>
<evidence type="ECO:0000313" key="9">
    <source>
        <dbReference type="EMBL" id="KHD84162.1"/>
    </source>
</evidence>
<evidence type="ECO:0000313" key="11">
    <source>
        <dbReference type="Proteomes" id="UP000030588"/>
    </source>
</evidence>
<dbReference type="Proteomes" id="UP000030588">
    <property type="component" value="Unassembled WGS sequence"/>
</dbReference>
<evidence type="ECO:0000256" key="6">
    <source>
        <dbReference type="ARBA" id="ARBA00022932"/>
    </source>
</evidence>
<proteinExistence type="predicted"/>
<dbReference type="InterPro" id="IPR004622">
    <property type="entry name" value="DNA_pol_HolB"/>
</dbReference>
<evidence type="ECO:0000256" key="5">
    <source>
        <dbReference type="ARBA" id="ARBA00022705"/>
    </source>
</evidence>
<dbReference type="SUPFAM" id="SSF52540">
    <property type="entry name" value="P-loop containing nucleoside triphosphate hydrolases"/>
    <property type="match status" value="1"/>
</dbReference>
<dbReference type="PANTHER" id="PTHR11669:SF8">
    <property type="entry name" value="DNA POLYMERASE III SUBUNIT DELTA"/>
    <property type="match status" value="1"/>
</dbReference>
<dbReference type="Gene3D" id="3.40.50.300">
    <property type="entry name" value="P-loop containing nucleotide triphosphate hydrolases"/>
    <property type="match status" value="1"/>
</dbReference>
<dbReference type="EC" id="2.7.7.7" evidence="1"/>
<comment type="caution">
    <text evidence="9">The sequence shown here is derived from an EMBL/GenBank/DDBJ whole genome shotgun (WGS) entry which is preliminary data.</text>
</comment>
<keyword evidence="12" id="KW-1185">Reference proteome</keyword>
<protein>
    <recommendedName>
        <fullName evidence="2">DNA polymerase III subunit delta'</fullName>
        <ecNumber evidence="1">2.7.7.7</ecNumber>
    </recommendedName>
</protein>
<comment type="catalytic activity">
    <reaction evidence="7">
        <text>DNA(n) + a 2'-deoxyribonucleoside 5'-triphosphate = DNA(n+1) + diphosphate</text>
        <dbReference type="Rhea" id="RHEA:22508"/>
        <dbReference type="Rhea" id="RHEA-COMP:17339"/>
        <dbReference type="Rhea" id="RHEA-COMP:17340"/>
        <dbReference type="ChEBI" id="CHEBI:33019"/>
        <dbReference type="ChEBI" id="CHEBI:61560"/>
        <dbReference type="ChEBI" id="CHEBI:173112"/>
        <dbReference type="EC" id="2.7.7.7"/>
    </reaction>
</comment>
<dbReference type="AlphaFoldDB" id="A0A0A6XVE2"/>
<evidence type="ECO:0000256" key="7">
    <source>
        <dbReference type="ARBA" id="ARBA00049244"/>
    </source>
</evidence>
<dbReference type="Pfam" id="PF13177">
    <property type="entry name" value="DNA_pol3_delta2"/>
    <property type="match status" value="1"/>
</dbReference>
<dbReference type="NCBIfam" id="TIGR00678">
    <property type="entry name" value="holB"/>
    <property type="match status" value="1"/>
</dbReference>
<reference evidence="10 12" key="2">
    <citation type="submission" date="2020-02" db="EMBL/GenBank/DDBJ databases">
        <authorList>
            <person name="Feng H."/>
        </authorList>
    </citation>
    <scope>NUCLEOTIDE SEQUENCE [LARGE SCALE GENOMIC DNA]</scope>
    <source>
        <strain evidence="10 12">Gsoil 114</strain>
    </source>
</reference>
<feature type="domain" description="DNA polymerase III delta subunit C-terminal" evidence="8">
    <location>
        <begin position="248"/>
        <end position="328"/>
    </location>
</feature>
<dbReference type="InterPro" id="IPR015199">
    <property type="entry name" value="DNA_pol_III_delta_C"/>
</dbReference>
<dbReference type="EMBL" id="JRUN01000090">
    <property type="protein sequence ID" value="KHD84162.1"/>
    <property type="molecule type" value="Genomic_DNA"/>
</dbReference>